<dbReference type="PRINTS" id="PR00173">
    <property type="entry name" value="EDTRNSPORT"/>
</dbReference>
<proteinExistence type="predicted"/>
<dbReference type="RefSeq" id="WP_336586341.1">
    <property type="nucleotide sequence ID" value="NZ_JBBAXC010000005.1"/>
</dbReference>
<feature type="transmembrane region" description="Helical" evidence="6">
    <location>
        <begin position="237"/>
        <end position="257"/>
    </location>
</feature>
<comment type="subcellular location">
    <subcellularLocation>
        <location evidence="1">Membrane</location>
        <topology evidence="1">Multi-pass membrane protein</topology>
    </subcellularLocation>
</comment>
<keyword evidence="4 6" id="KW-1133">Transmembrane helix</keyword>
<sequence>MKKIGLLPKIILAIVIGILIGYFSPSWIIQLFATFNHLFGNFLGFAIPLIIIGFIAPGIGRMGKGAGKLLGITAGLAYGSTVLAGIIAFLSASLFYPSLLSNQSFKAFENPEEALLSPFFQVEMPPIMSVMSALILAFTIGLGLAALSSNALQNVMDDFKTIIEKLISKIIIPLLPFHISGIFANMTHGGQVSTIMSVFAKVFLMIIVLHLLFLFVQYTMAGVVSKQNPIKLVKEMIPAYFTALGTQSSASTIPVTLKHSKKLGVREGVADFSVPLLATIHLSGSTITLVSCAVAVMMLQGVEITFSSILPFILMLGVTMIAAPGVPGGAVMAAIGLLDTMLGFDPTMLAIMIALYLAQDSFGTACNVTGDGAITVIADKLSKKEKIII</sequence>
<keyword evidence="2" id="KW-0813">Transport</keyword>
<dbReference type="InterPro" id="IPR036458">
    <property type="entry name" value="Na:dicarbo_symporter_sf"/>
</dbReference>
<evidence type="ECO:0000256" key="5">
    <source>
        <dbReference type="ARBA" id="ARBA00023136"/>
    </source>
</evidence>
<feature type="transmembrane region" description="Helical" evidence="6">
    <location>
        <begin position="306"/>
        <end position="326"/>
    </location>
</feature>
<dbReference type="Gene3D" id="1.10.3860.10">
    <property type="entry name" value="Sodium:dicarboxylate symporter"/>
    <property type="match status" value="1"/>
</dbReference>
<feature type="transmembrane region" description="Helical" evidence="6">
    <location>
        <begin position="69"/>
        <end position="96"/>
    </location>
</feature>
<feature type="transmembrane region" description="Helical" evidence="6">
    <location>
        <begin position="127"/>
        <end position="146"/>
    </location>
</feature>
<name>A0ABU8HCJ7_9BACI</name>
<feature type="transmembrane region" description="Helical" evidence="6">
    <location>
        <begin position="38"/>
        <end position="57"/>
    </location>
</feature>
<dbReference type="PANTHER" id="PTHR42865">
    <property type="entry name" value="PROTON/GLUTAMATE-ASPARTATE SYMPORTER"/>
    <property type="match status" value="1"/>
</dbReference>
<dbReference type="SUPFAM" id="SSF118215">
    <property type="entry name" value="Proton glutamate symport protein"/>
    <property type="match status" value="1"/>
</dbReference>
<evidence type="ECO:0000313" key="7">
    <source>
        <dbReference type="EMBL" id="MEI5906899.1"/>
    </source>
</evidence>
<dbReference type="InterPro" id="IPR001991">
    <property type="entry name" value="Na-dicarboxylate_symporter"/>
</dbReference>
<dbReference type="Pfam" id="PF00375">
    <property type="entry name" value="SDF"/>
    <property type="match status" value="1"/>
</dbReference>
<keyword evidence="3 6" id="KW-0812">Transmembrane</keyword>
<feature type="transmembrane region" description="Helical" evidence="6">
    <location>
        <begin position="198"/>
        <end position="216"/>
    </location>
</feature>
<feature type="transmembrane region" description="Helical" evidence="6">
    <location>
        <begin position="166"/>
        <end position="186"/>
    </location>
</feature>
<gene>
    <name evidence="7" type="ORF">WAK64_07480</name>
</gene>
<keyword evidence="8" id="KW-1185">Reference proteome</keyword>
<dbReference type="EMBL" id="JBBAXC010000005">
    <property type="protein sequence ID" value="MEI5906899.1"/>
    <property type="molecule type" value="Genomic_DNA"/>
</dbReference>
<dbReference type="Proteomes" id="UP001312865">
    <property type="component" value="Unassembled WGS sequence"/>
</dbReference>
<feature type="transmembrane region" description="Helical" evidence="6">
    <location>
        <begin position="332"/>
        <end position="357"/>
    </location>
</feature>
<dbReference type="PANTHER" id="PTHR42865:SF8">
    <property type="entry name" value="SERINE_THREONINE TRANSPORTER SSTT"/>
    <property type="match status" value="1"/>
</dbReference>
<comment type="caution">
    <text evidence="7">The sequence shown here is derived from an EMBL/GenBank/DDBJ whole genome shotgun (WGS) entry which is preliminary data.</text>
</comment>
<evidence type="ECO:0000256" key="6">
    <source>
        <dbReference type="SAM" id="Phobius"/>
    </source>
</evidence>
<evidence type="ECO:0000256" key="1">
    <source>
        <dbReference type="ARBA" id="ARBA00004141"/>
    </source>
</evidence>
<protein>
    <submittedName>
        <fullName evidence="7">Dicarboxylate/amino acid:cation symporter</fullName>
    </submittedName>
</protein>
<evidence type="ECO:0000256" key="2">
    <source>
        <dbReference type="ARBA" id="ARBA00022448"/>
    </source>
</evidence>
<reference evidence="7 8" key="1">
    <citation type="journal article" date="2018" name="J. Microbiol.">
        <title>Bacillus spongiae sp. nov., isolated from sponge of Jeju Island.</title>
        <authorList>
            <person name="Lee G.E."/>
            <person name="Im W.T."/>
            <person name="Park J.S."/>
        </authorList>
    </citation>
    <scope>NUCLEOTIDE SEQUENCE [LARGE SCALE GENOMIC DNA]</scope>
    <source>
        <strain evidence="7 8">135PIL107-10</strain>
    </source>
</reference>
<feature type="transmembrane region" description="Helical" evidence="6">
    <location>
        <begin position="12"/>
        <end position="32"/>
    </location>
</feature>
<accession>A0ABU8HCJ7</accession>
<evidence type="ECO:0000256" key="4">
    <source>
        <dbReference type="ARBA" id="ARBA00022989"/>
    </source>
</evidence>
<organism evidence="7 8">
    <name type="scientific">Bacillus spongiae</name>
    <dbReference type="NCBI Taxonomy" id="2683610"/>
    <lineage>
        <taxon>Bacteria</taxon>
        <taxon>Bacillati</taxon>
        <taxon>Bacillota</taxon>
        <taxon>Bacilli</taxon>
        <taxon>Bacillales</taxon>
        <taxon>Bacillaceae</taxon>
        <taxon>Bacillus</taxon>
    </lineage>
</organism>
<evidence type="ECO:0000313" key="8">
    <source>
        <dbReference type="Proteomes" id="UP001312865"/>
    </source>
</evidence>
<feature type="transmembrane region" description="Helical" evidence="6">
    <location>
        <begin position="277"/>
        <end position="299"/>
    </location>
</feature>
<evidence type="ECO:0000256" key="3">
    <source>
        <dbReference type="ARBA" id="ARBA00022692"/>
    </source>
</evidence>
<keyword evidence="5 6" id="KW-0472">Membrane</keyword>